<sequence>MNSLSSLNDPLLTSPSARSRLNLPDIPTDVTVYLGNDLNDVANQMSLSDGDQSELRSVLQTLRASGLRTPLLAALMISPFVWFLSNQLWKAAAGLVDPNETQEQQQQSTPPIDSTEVALQNVADPSPSTSMTTVATAEIAFSPEATSESIPLKRSDRLLEKQKLSQVLLLSPAEATVSSESEEPGSKRRRPPKRKAESVSTQRKRTVEKKLSKLSQRDIIIKEGGTAWNPIDVDKLTASSSEITVEAQATVRSEDNLERFGNSVQCVHDNFINAASFHYTDPPRSVFHSLSIFQFNQQSVTHLQEFFRIRHLVVRDTADDRFLFDARGLSSLEKLSSVITVYEFEHRFNEIAREGTLKQLLESTRTDGKILSAMSVPMYSVAMVSGPLFSETAAWKATNCDAYCRDDGQHEDPMPVGDMRRGMAAIHGSLKWWNIETDGLASMIEVKTGLIYIIVFRPSGTKEGSLRGMKPDFEEFYAQWSGKKPFEPPEDPVQPPVCEGICLPKGDRIYLRPNTPHMIYFAADSICHVSHFYATSTMQDSFVAILQSFVLGEHISDAARPRTRRFIQRLIHFYHRSYVQEKVPEDDDEDLGHLPHLNTYASVFDVVAVCVLGILANVLDPRTYVYPGQKTDSTLTDEAKTAVDTGVLYL</sequence>
<dbReference type="AlphaFoldDB" id="A0A9W8JRE6"/>
<dbReference type="OrthoDB" id="3270451at2759"/>
<keyword evidence="3" id="KW-1185">Reference proteome</keyword>
<evidence type="ECO:0000256" key="1">
    <source>
        <dbReference type="SAM" id="MobiDB-lite"/>
    </source>
</evidence>
<protein>
    <recommendedName>
        <fullName evidence="4">JmjC domain-containing protein</fullName>
    </recommendedName>
</protein>
<evidence type="ECO:0000313" key="3">
    <source>
        <dbReference type="Proteomes" id="UP001148786"/>
    </source>
</evidence>
<name>A0A9W8JRE6_9AGAR</name>
<dbReference type="EMBL" id="JANKHO010001699">
    <property type="protein sequence ID" value="KAJ3499945.1"/>
    <property type="molecule type" value="Genomic_DNA"/>
</dbReference>
<feature type="region of interest" description="Disordered" evidence="1">
    <location>
        <begin position="173"/>
        <end position="208"/>
    </location>
</feature>
<organism evidence="2 3">
    <name type="scientific">Agrocybe chaxingu</name>
    <dbReference type="NCBI Taxonomy" id="84603"/>
    <lineage>
        <taxon>Eukaryota</taxon>
        <taxon>Fungi</taxon>
        <taxon>Dikarya</taxon>
        <taxon>Basidiomycota</taxon>
        <taxon>Agaricomycotina</taxon>
        <taxon>Agaricomycetes</taxon>
        <taxon>Agaricomycetidae</taxon>
        <taxon>Agaricales</taxon>
        <taxon>Agaricineae</taxon>
        <taxon>Strophariaceae</taxon>
        <taxon>Agrocybe</taxon>
    </lineage>
</organism>
<gene>
    <name evidence="2" type="ORF">NLJ89_g10004</name>
</gene>
<reference evidence="2" key="1">
    <citation type="submission" date="2022-07" db="EMBL/GenBank/DDBJ databases">
        <title>Genome Sequence of Agrocybe chaxingu.</title>
        <authorList>
            <person name="Buettner E."/>
        </authorList>
    </citation>
    <scope>NUCLEOTIDE SEQUENCE</scope>
    <source>
        <strain evidence="2">MP-N11</strain>
    </source>
</reference>
<dbReference type="Proteomes" id="UP001148786">
    <property type="component" value="Unassembled WGS sequence"/>
</dbReference>
<evidence type="ECO:0008006" key="4">
    <source>
        <dbReference type="Google" id="ProtNLM"/>
    </source>
</evidence>
<proteinExistence type="predicted"/>
<comment type="caution">
    <text evidence="2">The sequence shown here is derived from an EMBL/GenBank/DDBJ whole genome shotgun (WGS) entry which is preliminary data.</text>
</comment>
<accession>A0A9W8JRE6</accession>
<evidence type="ECO:0000313" key="2">
    <source>
        <dbReference type="EMBL" id="KAJ3499945.1"/>
    </source>
</evidence>